<keyword evidence="4" id="KW-0223">Dioxygenase</keyword>
<dbReference type="OMA" id="FLITKAC"/>
<dbReference type="InterPro" id="IPR026992">
    <property type="entry name" value="DIOX_N"/>
</dbReference>
<dbReference type="GO" id="GO:0046872">
    <property type="term" value="F:metal ion binding"/>
    <property type="evidence" value="ECO:0007669"/>
    <property type="project" value="UniProtKB-KW"/>
</dbReference>
<dbReference type="OrthoDB" id="288590at2759"/>
<dbReference type="GO" id="GO:0045487">
    <property type="term" value="P:gibberellin catabolic process"/>
    <property type="evidence" value="ECO:0000318"/>
    <property type="project" value="GO_Central"/>
</dbReference>
<evidence type="ECO:0000256" key="7">
    <source>
        <dbReference type="ARBA" id="ARBA00037909"/>
    </source>
</evidence>
<keyword evidence="6 12" id="KW-0408">Iron</keyword>
<dbReference type="KEGG" id="cann:107857264"/>
<dbReference type="InterPro" id="IPR050231">
    <property type="entry name" value="Iron_ascorbate_oxido_reductase"/>
</dbReference>
<evidence type="ECO:0000313" key="15">
    <source>
        <dbReference type="Proteomes" id="UP000222542"/>
    </source>
</evidence>
<dbReference type="AlphaFoldDB" id="A0A1U8FG46"/>
<accession>A0A1U8FG46</accession>
<dbReference type="GO" id="GO:0009416">
    <property type="term" value="P:response to light stimulus"/>
    <property type="evidence" value="ECO:0000318"/>
    <property type="project" value="GO_Central"/>
</dbReference>
<comment type="function">
    <text evidence="9">Catalyzes the 2-beta-hydroxylation of several biologically active gibberellins, leading to the homeostatic regulation of their endogenous level. Catabolism of gibberellins (GAs) plays a central role in plant development. Converts GA9/GA20 to GA51/GA29 and GA4/GA1 to GA34/GA8.</text>
</comment>
<protein>
    <recommendedName>
        <fullName evidence="11">gibberellin 2beta-dioxygenase</fullName>
        <ecNumber evidence="11">1.14.11.13</ecNumber>
    </recommendedName>
</protein>
<feature type="domain" description="Fe2OG dioxygenase" evidence="13">
    <location>
        <begin position="210"/>
        <end position="318"/>
    </location>
</feature>
<dbReference type="InterPro" id="IPR027443">
    <property type="entry name" value="IPNS-like_sf"/>
</dbReference>
<dbReference type="FunFam" id="2.60.120.330:FF:000014">
    <property type="entry name" value="Gibberellin 2-beta-dioxygenase 1"/>
    <property type="match status" value="1"/>
</dbReference>
<evidence type="ECO:0000313" key="14">
    <source>
        <dbReference type="EMBL" id="PHT95582.1"/>
    </source>
</evidence>
<evidence type="ECO:0000256" key="1">
    <source>
        <dbReference type="ARBA" id="ARBA00004972"/>
    </source>
</evidence>
<dbReference type="InterPro" id="IPR044861">
    <property type="entry name" value="IPNS-like_FE2OG_OXY"/>
</dbReference>
<proteinExistence type="inferred from homology"/>
<evidence type="ECO:0000256" key="5">
    <source>
        <dbReference type="ARBA" id="ARBA00023002"/>
    </source>
</evidence>
<dbReference type="Proteomes" id="UP000222542">
    <property type="component" value="Unassembled WGS sequence"/>
</dbReference>
<reference evidence="14 15" key="2">
    <citation type="journal article" date="2017" name="Genome Biol.">
        <title>New reference genome sequences of hot pepper reveal the massive evolution of plant disease-resistance genes by retroduplication.</title>
        <authorList>
            <person name="Kim S."/>
            <person name="Park J."/>
            <person name="Yeom S.I."/>
            <person name="Kim Y.M."/>
            <person name="Seo E."/>
            <person name="Kim K.T."/>
            <person name="Kim M.S."/>
            <person name="Lee J.M."/>
            <person name="Cheong K."/>
            <person name="Shin H.S."/>
            <person name="Kim S.B."/>
            <person name="Han K."/>
            <person name="Lee J."/>
            <person name="Park M."/>
            <person name="Lee H.A."/>
            <person name="Lee H.Y."/>
            <person name="Lee Y."/>
            <person name="Oh S."/>
            <person name="Lee J.H."/>
            <person name="Choi E."/>
            <person name="Choi E."/>
            <person name="Lee S.E."/>
            <person name="Jeon J."/>
            <person name="Kim H."/>
            <person name="Choi G."/>
            <person name="Song H."/>
            <person name="Lee J."/>
            <person name="Lee S.C."/>
            <person name="Kwon J.K."/>
            <person name="Lee H.Y."/>
            <person name="Koo N."/>
            <person name="Hong Y."/>
            <person name="Kim R.W."/>
            <person name="Kang W.H."/>
            <person name="Huh J.H."/>
            <person name="Kang B.C."/>
            <person name="Yang T.J."/>
            <person name="Lee Y.H."/>
            <person name="Bennetzen J.L."/>
            <person name="Choi D."/>
        </authorList>
    </citation>
    <scope>NUCLEOTIDE SEQUENCE [LARGE SCALE GENOMIC DNA]</scope>
    <source>
        <strain evidence="15">cv. CM334</strain>
    </source>
</reference>
<dbReference type="Gramene" id="PHT95582">
    <property type="protein sequence ID" value="PHT95582"/>
    <property type="gene ID" value="T459_03464"/>
</dbReference>
<dbReference type="Pfam" id="PF14226">
    <property type="entry name" value="DIOX_N"/>
    <property type="match status" value="1"/>
</dbReference>
<comment type="catalytic activity">
    <reaction evidence="8">
        <text>gibberellin A1 + 2-oxoglutarate + O2 = gibberellin A8 + succinate + CO2</text>
        <dbReference type="Rhea" id="RHEA:15005"/>
        <dbReference type="ChEBI" id="CHEBI:15379"/>
        <dbReference type="ChEBI" id="CHEBI:16526"/>
        <dbReference type="ChEBI" id="CHEBI:16810"/>
        <dbReference type="ChEBI" id="CHEBI:30031"/>
        <dbReference type="ChEBI" id="CHEBI:58524"/>
        <dbReference type="ChEBI" id="CHEBI:58594"/>
        <dbReference type="EC" id="1.14.11.13"/>
    </reaction>
</comment>
<keyword evidence="15" id="KW-1185">Reference proteome</keyword>
<dbReference type="PRINTS" id="PR00682">
    <property type="entry name" value="IPNSYNTHASE"/>
</dbReference>
<comment type="similarity">
    <text evidence="10">Belongs to the iron/ascorbate-dependent oxidoreductase family. GA2OX subfamily.</text>
</comment>
<dbReference type="SMR" id="A0A1U8FG46"/>
<dbReference type="STRING" id="4072.A0A1U8FG46"/>
<sequence length="374" mass="42078">MRYKKFIQTHILLFLTSLKKKKKSLLMILLDMVVSCQSILPNSSDIHRTCKPTSADQITNNKIPVIDMLDPQAKFLITKACQELGFFKVVNHGVPIETMTKLESDAVKFFNLPECEKDKVGPANPFGYGNKRIGSNGDVGWVEYLLFAINSGLVSEKSTNIPANSQFFWSAINEYVTAVRNLACVVLEKIADGLTIEPKNVLSKLLRDEKSDSCFRLNHYPPCTELEALSSGGRNFIGFGEHTDPQIISIIRSNNTTGLQISLRDGAWISVPPDQHFFFIIVGDSLQVMTNGRFRSVKHRVLANNIKSRLSMIYFGGPPLSENIAPLSSLMDEGEESLYKEFTWHEYKKSAYRTRLGADRLGLFEKKNIPYGQI</sequence>
<keyword evidence="2 12" id="KW-0479">Metal-binding</keyword>
<evidence type="ECO:0000259" key="13">
    <source>
        <dbReference type="PROSITE" id="PS51471"/>
    </source>
</evidence>
<evidence type="ECO:0000256" key="11">
    <source>
        <dbReference type="ARBA" id="ARBA00066708"/>
    </source>
</evidence>
<dbReference type="GO" id="GO:0009805">
    <property type="term" value="P:coumarin biosynthetic process"/>
    <property type="evidence" value="ECO:0007669"/>
    <property type="project" value="UniProtKB-ARBA"/>
</dbReference>
<dbReference type="SUPFAM" id="SSF51197">
    <property type="entry name" value="Clavaminate synthase-like"/>
    <property type="match status" value="1"/>
</dbReference>
<evidence type="ECO:0000256" key="8">
    <source>
        <dbReference type="ARBA" id="ARBA00052204"/>
    </source>
</evidence>
<dbReference type="PANTHER" id="PTHR47990">
    <property type="entry name" value="2-OXOGLUTARATE (2OG) AND FE(II)-DEPENDENT OXYGENASE SUPERFAMILY PROTEIN-RELATED"/>
    <property type="match status" value="1"/>
</dbReference>
<keyword evidence="5 12" id="KW-0560">Oxidoreductase</keyword>
<gene>
    <name evidence="14" type="ORF">T459_03464</name>
</gene>
<dbReference type="PROSITE" id="PS51471">
    <property type="entry name" value="FE2OG_OXY"/>
    <property type="match status" value="1"/>
</dbReference>
<evidence type="ECO:0000256" key="3">
    <source>
        <dbReference type="ARBA" id="ARBA00022896"/>
    </source>
</evidence>
<evidence type="ECO:0000256" key="2">
    <source>
        <dbReference type="ARBA" id="ARBA00022723"/>
    </source>
</evidence>
<dbReference type="Pfam" id="PF03171">
    <property type="entry name" value="2OG-FeII_Oxy"/>
    <property type="match status" value="1"/>
</dbReference>
<reference evidence="14 15" key="1">
    <citation type="journal article" date="2014" name="Nat. Genet.">
        <title>Genome sequence of the hot pepper provides insights into the evolution of pungency in Capsicum species.</title>
        <authorList>
            <person name="Kim S."/>
            <person name="Park M."/>
            <person name="Yeom S.I."/>
            <person name="Kim Y.M."/>
            <person name="Lee J.M."/>
            <person name="Lee H.A."/>
            <person name="Seo E."/>
            <person name="Choi J."/>
            <person name="Cheong K."/>
            <person name="Kim K.T."/>
            <person name="Jung K."/>
            <person name="Lee G.W."/>
            <person name="Oh S.K."/>
            <person name="Bae C."/>
            <person name="Kim S.B."/>
            <person name="Lee H.Y."/>
            <person name="Kim S.Y."/>
            <person name="Kim M.S."/>
            <person name="Kang B.C."/>
            <person name="Jo Y.D."/>
            <person name="Yang H.B."/>
            <person name="Jeong H.J."/>
            <person name="Kang W.H."/>
            <person name="Kwon J.K."/>
            <person name="Shin C."/>
            <person name="Lim J.Y."/>
            <person name="Park J.H."/>
            <person name="Huh J.H."/>
            <person name="Kim J.S."/>
            <person name="Kim B.D."/>
            <person name="Cohen O."/>
            <person name="Paran I."/>
            <person name="Suh M.C."/>
            <person name="Lee S.B."/>
            <person name="Kim Y.K."/>
            <person name="Shin Y."/>
            <person name="Noh S.J."/>
            <person name="Park J."/>
            <person name="Seo Y.S."/>
            <person name="Kwon S.Y."/>
            <person name="Kim H.A."/>
            <person name="Park J.M."/>
            <person name="Kim H.J."/>
            <person name="Choi S.B."/>
            <person name="Bosland P.W."/>
            <person name="Reeves G."/>
            <person name="Jo S.H."/>
            <person name="Lee B.W."/>
            <person name="Cho H.T."/>
            <person name="Choi H.S."/>
            <person name="Lee M.S."/>
            <person name="Yu Y."/>
            <person name="Do Choi Y."/>
            <person name="Park B.S."/>
            <person name="van Deynze A."/>
            <person name="Ashrafi H."/>
            <person name="Hill T."/>
            <person name="Kim W.T."/>
            <person name="Pai H.S."/>
            <person name="Ahn H.K."/>
            <person name="Yeam I."/>
            <person name="Giovannoni J.J."/>
            <person name="Rose J.K."/>
            <person name="Sorensen I."/>
            <person name="Lee S.J."/>
            <person name="Kim R.W."/>
            <person name="Choi I.Y."/>
            <person name="Choi B.S."/>
            <person name="Lim J.S."/>
            <person name="Lee Y.H."/>
            <person name="Choi D."/>
        </authorList>
    </citation>
    <scope>NUCLEOTIDE SEQUENCE [LARGE SCALE GENOMIC DNA]</scope>
    <source>
        <strain evidence="15">cv. CM334</strain>
    </source>
</reference>
<evidence type="ECO:0000256" key="6">
    <source>
        <dbReference type="ARBA" id="ARBA00023004"/>
    </source>
</evidence>
<organism evidence="14 15">
    <name type="scientific">Capsicum annuum</name>
    <name type="common">Capsicum pepper</name>
    <dbReference type="NCBI Taxonomy" id="4072"/>
    <lineage>
        <taxon>Eukaryota</taxon>
        <taxon>Viridiplantae</taxon>
        <taxon>Streptophyta</taxon>
        <taxon>Embryophyta</taxon>
        <taxon>Tracheophyta</taxon>
        <taxon>Spermatophyta</taxon>
        <taxon>Magnoliopsida</taxon>
        <taxon>eudicotyledons</taxon>
        <taxon>Gunneridae</taxon>
        <taxon>Pentapetalae</taxon>
        <taxon>asterids</taxon>
        <taxon>lamiids</taxon>
        <taxon>Solanales</taxon>
        <taxon>Solanaceae</taxon>
        <taxon>Solanoideae</taxon>
        <taxon>Capsiceae</taxon>
        <taxon>Capsicum</taxon>
    </lineage>
</organism>
<keyword evidence="3" id="KW-0847">Vitamin C</keyword>
<comment type="pathway">
    <text evidence="7">Plant hormone biosynthesis; gibberellin biosynthesis.</text>
</comment>
<dbReference type="EMBL" id="AYRZ02000001">
    <property type="protein sequence ID" value="PHT95582.1"/>
    <property type="molecule type" value="Genomic_DNA"/>
</dbReference>
<dbReference type="InterPro" id="IPR005123">
    <property type="entry name" value="Oxoglu/Fe-dep_dioxygenase_dom"/>
</dbReference>
<comment type="pathway">
    <text evidence="1">Hormone biosynthesis.</text>
</comment>
<comment type="caution">
    <text evidence="14">The sequence shown here is derived from an EMBL/GenBank/DDBJ whole genome shotgun (WGS) entry which is preliminary data.</text>
</comment>
<evidence type="ECO:0000256" key="4">
    <source>
        <dbReference type="ARBA" id="ARBA00022964"/>
    </source>
</evidence>
<evidence type="ECO:0000256" key="9">
    <source>
        <dbReference type="ARBA" id="ARBA00055835"/>
    </source>
</evidence>
<dbReference type="GO" id="GO:0045543">
    <property type="term" value="F:gibberellin 2-beta-dioxygenase activity"/>
    <property type="evidence" value="ECO:0000318"/>
    <property type="project" value="GO_Central"/>
</dbReference>
<evidence type="ECO:0000256" key="12">
    <source>
        <dbReference type="RuleBase" id="RU003682"/>
    </source>
</evidence>
<dbReference type="GO" id="GO:0031418">
    <property type="term" value="F:L-ascorbic acid binding"/>
    <property type="evidence" value="ECO:0007669"/>
    <property type="project" value="UniProtKB-KW"/>
</dbReference>
<dbReference type="GO" id="GO:0002238">
    <property type="term" value="P:response to molecule of fungal origin"/>
    <property type="evidence" value="ECO:0007669"/>
    <property type="project" value="UniProtKB-ARBA"/>
</dbReference>
<dbReference type="EC" id="1.14.11.13" evidence="11"/>
<name>A0A1U8FG46_CAPAN</name>
<evidence type="ECO:0000256" key="10">
    <source>
        <dbReference type="ARBA" id="ARBA00061282"/>
    </source>
</evidence>
<dbReference type="Gene3D" id="2.60.120.330">
    <property type="entry name" value="B-lactam Antibiotic, Isopenicillin N Synthase, Chain"/>
    <property type="match status" value="1"/>
</dbReference>